<keyword evidence="2" id="KW-1185">Reference proteome</keyword>
<sequence length="247" mass="28405">MSSTSSLVPPAQATFGYWKLLPRELRLLILSKTHLVRRHDWTWNESASAAGPTILDGRLMIPVLVPDGNVCDHEDPGLRSDQCSRCLAGREISFPIALFTVSKQMYEDASEVFWSQRFVLRGTFGNTAVWLSTLGEERASRIRKMDLLVEGCQVLRVASHILWCQDYEDDEGDEDLLTEYDLQILIDTIWRKCNLGKLWLSFDVEWSDTISHVWEESSYTRGKSLRENLQRTYELLFKPLVQNFQGG</sequence>
<organism evidence="1 2">
    <name type="scientific">Ramalina farinacea</name>
    <dbReference type="NCBI Taxonomy" id="258253"/>
    <lineage>
        <taxon>Eukaryota</taxon>
        <taxon>Fungi</taxon>
        <taxon>Dikarya</taxon>
        <taxon>Ascomycota</taxon>
        <taxon>Pezizomycotina</taxon>
        <taxon>Lecanoromycetes</taxon>
        <taxon>OSLEUM clade</taxon>
        <taxon>Lecanoromycetidae</taxon>
        <taxon>Lecanorales</taxon>
        <taxon>Lecanorineae</taxon>
        <taxon>Ramalinaceae</taxon>
        <taxon>Ramalina</taxon>
    </lineage>
</organism>
<proteinExistence type="predicted"/>
<gene>
    <name evidence="1" type="ORF">OHK93_000792</name>
</gene>
<comment type="caution">
    <text evidence="1">The sequence shown here is derived from an EMBL/GenBank/DDBJ whole genome shotgun (WGS) entry which is preliminary data.</text>
</comment>
<dbReference type="EMBL" id="JAPUFD010000010">
    <property type="protein sequence ID" value="MDI1489595.1"/>
    <property type="molecule type" value="Genomic_DNA"/>
</dbReference>
<dbReference type="Proteomes" id="UP001161017">
    <property type="component" value="Unassembled WGS sequence"/>
</dbReference>
<evidence type="ECO:0000313" key="2">
    <source>
        <dbReference type="Proteomes" id="UP001161017"/>
    </source>
</evidence>
<dbReference type="AlphaFoldDB" id="A0AA43QNA5"/>
<name>A0AA43QNA5_9LECA</name>
<accession>A0AA43QNA5</accession>
<reference evidence="1" key="1">
    <citation type="journal article" date="2023" name="Genome Biol. Evol.">
        <title>First Whole Genome Sequence and Flow Cytometry Genome Size Data for the Lichen-Forming Fungus Ramalina farinacea (Ascomycota).</title>
        <authorList>
            <person name="Llewellyn T."/>
            <person name="Mian S."/>
            <person name="Hill R."/>
            <person name="Leitch I.J."/>
            <person name="Gaya E."/>
        </authorList>
    </citation>
    <scope>NUCLEOTIDE SEQUENCE</scope>
    <source>
        <strain evidence="1">LIQ254RAFAR</strain>
    </source>
</reference>
<protein>
    <submittedName>
        <fullName evidence="1">Uncharacterized protein</fullName>
    </submittedName>
</protein>
<evidence type="ECO:0000313" key="1">
    <source>
        <dbReference type="EMBL" id="MDI1489595.1"/>
    </source>
</evidence>